<name>A0ABP9PFU3_9PSEU</name>
<accession>A0ABP9PFU3</accession>
<comment type="caution">
    <text evidence="2">The sequence shown here is derived from an EMBL/GenBank/DDBJ whole genome shotgun (WGS) entry which is preliminary data.</text>
</comment>
<proteinExistence type="predicted"/>
<gene>
    <name evidence="2" type="ORF">GCM10023321_04520</name>
</gene>
<reference evidence="3" key="1">
    <citation type="journal article" date="2019" name="Int. J. Syst. Evol. Microbiol.">
        <title>The Global Catalogue of Microorganisms (GCM) 10K type strain sequencing project: providing services to taxonomists for standard genome sequencing and annotation.</title>
        <authorList>
            <consortium name="The Broad Institute Genomics Platform"/>
            <consortium name="The Broad Institute Genome Sequencing Center for Infectious Disease"/>
            <person name="Wu L."/>
            <person name="Ma J."/>
        </authorList>
    </citation>
    <scope>NUCLEOTIDE SEQUENCE [LARGE SCALE GENOMIC DNA]</scope>
    <source>
        <strain evidence="3">JCM 18303</strain>
    </source>
</reference>
<dbReference type="Proteomes" id="UP001428817">
    <property type="component" value="Unassembled WGS sequence"/>
</dbReference>
<evidence type="ECO:0000313" key="2">
    <source>
        <dbReference type="EMBL" id="GAA5145912.1"/>
    </source>
</evidence>
<evidence type="ECO:0000313" key="3">
    <source>
        <dbReference type="Proteomes" id="UP001428817"/>
    </source>
</evidence>
<dbReference type="EMBL" id="BAABJP010000001">
    <property type="protein sequence ID" value="GAA5145912.1"/>
    <property type="molecule type" value="Genomic_DNA"/>
</dbReference>
<feature type="compositionally biased region" description="Basic and acidic residues" evidence="1">
    <location>
        <begin position="71"/>
        <end position="84"/>
    </location>
</feature>
<feature type="region of interest" description="Disordered" evidence="1">
    <location>
        <begin position="1"/>
        <end position="104"/>
    </location>
</feature>
<feature type="compositionally biased region" description="Low complexity" evidence="1">
    <location>
        <begin position="23"/>
        <end position="36"/>
    </location>
</feature>
<keyword evidence="3" id="KW-1185">Reference proteome</keyword>
<organism evidence="2 3">
    <name type="scientific">Pseudonocardia eucalypti</name>
    <dbReference type="NCBI Taxonomy" id="648755"/>
    <lineage>
        <taxon>Bacteria</taxon>
        <taxon>Bacillati</taxon>
        <taxon>Actinomycetota</taxon>
        <taxon>Actinomycetes</taxon>
        <taxon>Pseudonocardiales</taxon>
        <taxon>Pseudonocardiaceae</taxon>
        <taxon>Pseudonocardia</taxon>
    </lineage>
</organism>
<sequence length="104" mass="10705">MASTTCRPSKAADAAATWCDQGRVTPASRSAATTRGSAHEGQSTHTAPRAGSDATWVSGDSPGATPANTRPSKDPGATDDRGWTDVDTPPFSLPPLTKARRPSQ</sequence>
<evidence type="ECO:0000256" key="1">
    <source>
        <dbReference type="SAM" id="MobiDB-lite"/>
    </source>
</evidence>
<protein>
    <submittedName>
        <fullName evidence="2">Uncharacterized protein</fullName>
    </submittedName>
</protein>